<evidence type="ECO:0000256" key="1">
    <source>
        <dbReference type="SAM" id="SignalP"/>
    </source>
</evidence>
<dbReference type="Gene3D" id="3.90.420.10">
    <property type="entry name" value="Oxidoreductase, molybdopterin-binding domain"/>
    <property type="match status" value="1"/>
</dbReference>
<organism evidence="3 5">
    <name type="scientific">Eggerthella sinensis</name>
    <dbReference type="NCBI Taxonomy" id="242230"/>
    <lineage>
        <taxon>Bacteria</taxon>
        <taxon>Bacillati</taxon>
        <taxon>Actinomycetota</taxon>
        <taxon>Coriobacteriia</taxon>
        <taxon>Eggerthellales</taxon>
        <taxon>Eggerthellaceae</taxon>
        <taxon>Eggerthella</taxon>
    </lineage>
</organism>
<reference evidence="3" key="3">
    <citation type="journal article" date="2019" name="Microbiol. Resour. Announc.">
        <title>Draft Genome Sequences of Type Strains of Gordonibacter faecihominis, Paraeggerthella hongkongensis, Parvibacter caecicola,Slackia equolifaciens, Slackia faecicanis, and Slackia isoflavoniconvertens.</title>
        <authorList>
            <person name="Danylec N."/>
            <person name="Stoll D.A."/>
            <person name="Dotsch A."/>
            <person name="Huch M."/>
        </authorList>
    </citation>
    <scope>NUCLEOTIDE SEQUENCE</scope>
    <source>
        <strain evidence="3">DSM 16107</strain>
    </source>
</reference>
<dbReference type="EMBL" id="PPTT01000026">
    <property type="protein sequence ID" value="RDB67423.1"/>
    <property type="molecule type" value="Genomic_DNA"/>
</dbReference>
<protein>
    <submittedName>
        <fullName evidence="3">Uncharacterized protein</fullName>
    </submittedName>
</protein>
<comment type="caution">
    <text evidence="3">The sequence shown here is derived from an EMBL/GenBank/DDBJ whole genome shotgun (WGS) entry which is preliminary data.</text>
</comment>
<evidence type="ECO:0000313" key="5">
    <source>
        <dbReference type="Proteomes" id="UP000270112"/>
    </source>
</evidence>
<proteinExistence type="predicted"/>
<dbReference type="AlphaFoldDB" id="A0A3N0IYN9"/>
<name>A0A3N0IYN9_9ACTN</name>
<evidence type="ECO:0000313" key="2">
    <source>
        <dbReference type="EMBL" id="RDB67423.1"/>
    </source>
</evidence>
<gene>
    <name evidence="2" type="ORF">C1876_13365</name>
    <name evidence="3" type="ORF">DMP09_06440</name>
</gene>
<reference evidence="2 4" key="1">
    <citation type="journal article" date="2018" name="Elife">
        <title>Discovery and characterization of a prevalent human gut bacterial enzyme sufficient for the inactivation of a family of plant toxins.</title>
        <authorList>
            <person name="Koppel N."/>
            <person name="Bisanz J.E."/>
            <person name="Pandelia M.E."/>
            <person name="Turnbaugh P.J."/>
            <person name="Balskus E.P."/>
        </authorList>
    </citation>
    <scope>NUCLEOTIDE SEQUENCE [LARGE SCALE GENOMIC DNA]</scope>
    <source>
        <strain evidence="2 4">DSM 16107</strain>
    </source>
</reference>
<evidence type="ECO:0000313" key="4">
    <source>
        <dbReference type="Proteomes" id="UP000253817"/>
    </source>
</evidence>
<evidence type="ECO:0000313" key="3">
    <source>
        <dbReference type="EMBL" id="RNM42103.1"/>
    </source>
</evidence>
<keyword evidence="1" id="KW-0732">Signal</keyword>
<dbReference type="Proteomes" id="UP000270112">
    <property type="component" value="Unassembled WGS sequence"/>
</dbReference>
<feature type="signal peptide" evidence="1">
    <location>
        <begin position="1"/>
        <end position="22"/>
    </location>
</feature>
<feature type="chain" id="PRO_5038489272" evidence="1">
    <location>
        <begin position="23"/>
        <end position="166"/>
    </location>
</feature>
<dbReference type="Proteomes" id="UP000253817">
    <property type="component" value="Unassembled WGS sequence"/>
</dbReference>
<dbReference type="EMBL" id="QICC01000019">
    <property type="protein sequence ID" value="RNM42103.1"/>
    <property type="molecule type" value="Genomic_DNA"/>
</dbReference>
<keyword evidence="4" id="KW-1185">Reference proteome</keyword>
<dbReference type="RefSeq" id="WP_114547223.1">
    <property type="nucleotide sequence ID" value="NZ_PPTT01000026.1"/>
</dbReference>
<dbReference type="OrthoDB" id="3175540at2"/>
<reference evidence="5" key="2">
    <citation type="submission" date="2018-05" db="EMBL/GenBank/DDBJ databases">
        <title>Genome Sequencing of selected type strains of the family Eggerthellaceae.</title>
        <authorList>
            <person name="Danylec N."/>
            <person name="Stoll D.A."/>
            <person name="Doetsch A."/>
            <person name="Huch M."/>
        </authorList>
    </citation>
    <scope>NUCLEOTIDE SEQUENCE [LARGE SCALE GENOMIC DNA]</scope>
    <source>
        <strain evidence="5">DSM 16107</strain>
    </source>
</reference>
<sequence>MNSTNAKTITALLGAVTLAASAGSTAMPLLAEGSAQAPLQHTATCAGTEAPGGIVKEANVEGVFGFDQEVLSSTADISTQFSKAAAVLCANMPAYFETMEQRPIAVGGDVDASFNATLSDLADEDGTDAYEMACSCASNVAGGGAIANAEVEGVSLASLADRAQAR</sequence>
<accession>A0A3N0IYN9</accession>
<dbReference type="InterPro" id="IPR036374">
    <property type="entry name" value="OxRdtase_Mopterin-bd_sf"/>
</dbReference>